<reference evidence="2 3" key="1">
    <citation type="submission" date="2020-08" db="EMBL/GenBank/DDBJ databases">
        <title>Sequencing the genomes of 1000 actinobacteria strains.</title>
        <authorList>
            <person name="Klenk H.-P."/>
        </authorList>
    </citation>
    <scope>NUCLEOTIDE SEQUENCE [LARGE SCALE GENOMIC DNA]</scope>
    <source>
        <strain evidence="2 3">DSM 45784</strain>
    </source>
</reference>
<evidence type="ECO:0000313" key="2">
    <source>
        <dbReference type="EMBL" id="MBB4703930.1"/>
    </source>
</evidence>
<dbReference type="EMBL" id="JACHND010000001">
    <property type="protein sequence ID" value="MBB4703930.1"/>
    <property type="molecule type" value="Genomic_DNA"/>
</dbReference>
<protein>
    <submittedName>
        <fullName evidence="2">Catechol 2,3-dioxygenase-like lactoylglutathione lyase family enzyme</fullName>
    </submittedName>
</protein>
<feature type="region of interest" description="Disordered" evidence="1">
    <location>
        <begin position="69"/>
        <end position="89"/>
    </location>
</feature>
<dbReference type="SUPFAM" id="SSF54593">
    <property type="entry name" value="Glyoxalase/Bleomycin resistance protein/Dihydroxybiphenyl dioxygenase"/>
    <property type="match status" value="1"/>
</dbReference>
<gene>
    <name evidence="2" type="ORF">BJ982_005474</name>
</gene>
<dbReference type="GO" id="GO:0016829">
    <property type="term" value="F:lyase activity"/>
    <property type="evidence" value="ECO:0007669"/>
    <property type="project" value="UniProtKB-KW"/>
</dbReference>
<dbReference type="GO" id="GO:0051213">
    <property type="term" value="F:dioxygenase activity"/>
    <property type="evidence" value="ECO:0007669"/>
    <property type="project" value="UniProtKB-KW"/>
</dbReference>
<dbReference type="InterPro" id="IPR029068">
    <property type="entry name" value="Glyas_Bleomycin-R_OHBP_Dase"/>
</dbReference>
<evidence type="ECO:0000256" key="1">
    <source>
        <dbReference type="SAM" id="MobiDB-lite"/>
    </source>
</evidence>
<dbReference type="RefSeq" id="WP_307784612.1">
    <property type="nucleotide sequence ID" value="NZ_BOOV01000001.1"/>
</dbReference>
<sequence length="97" mass="10347">MIDLDLIVIYTERLEEVRAFYAGLGLEFTEERHGRGPAHHAAVLGPTVLELYPAGERPPTGRLRLGLTLPAGPASLPPGPHTLTDPDGRTVAVTVTA</sequence>
<name>A0A7W7GCI8_9ACTN</name>
<evidence type="ECO:0000313" key="3">
    <source>
        <dbReference type="Proteomes" id="UP000542210"/>
    </source>
</evidence>
<accession>A0A7W7GCI8</accession>
<keyword evidence="2" id="KW-0223">Dioxygenase</keyword>
<dbReference type="Proteomes" id="UP000542210">
    <property type="component" value="Unassembled WGS sequence"/>
</dbReference>
<proteinExistence type="predicted"/>
<organism evidence="2 3">
    <name type="scientific">Sphaerisporangium siamense</name>
    <dbReference type="NCBI Taxonomy" id="795645"/>
    <lineage>
        <taxon>Bacteria</taxon>
        <taxon>Bacillati</taxon>
        <taxon>Actinomycetota</taxon>
        <taxon>Actinomycetes</taxon>
        <taxon>Streptosporangiales</taxon>
        <taxon>Streptosporangiaceae</taxon>
        <taxon>Sphaerisporangium</taxon>
    </lineage>
</organism>
<keyword evidence="3" id="KW-1185">Reference proteome</keyword>
<comment type="caution">
    <text evidence="2">The sequence shown here is derived from an EMBL/GenBank/DDBJ whole genome shotgun (WGS) entry which is preliminary data.</text>
</comment>
<dbReference type="Gene3D" id="3.10.180.10">
    <property type="entry name" value="2,3-Dihydroxybiphenyl 1,2-Dioxygenase, domain 1"/>
    <property type="match status" value="1"/>
</dbReference>
<keyword evidence="2" id="KW-0456">Lyase</keyword>
<keyword evidence="2" id="KW-0560">Oxidoreductase</keyword>
<dbReference type="AlphaFoldDB" id="A0A7W7GCI8"/>